<dbReference type="AlphaFoldDB" id="G4TKQ8"/>
<evidence type="ECO:0000259" key="3">
    <source>
        <dbReference type="Pfam" id="PF25043"/>
    </source>
</evidence>
<feature type="compositionally biased region" description="Basic and acidic residues" evidence="1">
    <location>
        <begin position="306"/>
        <end position="334"/>
    </location>
</feature>
<keyword evidence="5" id="KW-1185">Reference proteome</keyword>
<sequence>MSSVPSISATTETHVDKIKHLAKDPFAPSVTVHPTTSPRDTSRDVTLPDLPELFDPDFLNKLLPKIDTSISSPKAPESKKSAFMDALDKEENKQFTQNLAHGFKSTGSATVDAFNGLNPQTAHADYDRLLARSWSADPLATLKIIWNLRSIHEGKSEREGFYRAWGWLYRNHPRTAILNLSALTEPLIEKKLKKKANKEDGDDDDDLVLVGDEPKERVVRGMSHGYWKDPLNLLILAASGELNSCTQTFSSLHAPKTEKTMISQPQRAGRRVPYNGVRRSKSTNSAGGHRGHKVVNKNAPKPTTSGEERIAQALQRDAENSAKAKEERAKRDEKARKGIEELINTSQPFKALFVCVARMFADALERDVRILEQIADPATADDERINLSFQLSLAAKFAPSLGGTHDRKSNISSAIAALLGERNALHVQYAPPSPRHAIPVEQMHNLRMAYTRWVISPLRRFMQIPELYMSTNRWNQLPYQRVGSTCMQKNKKLFIKHDKARFSKYLRDVASGKRTISGATLLPHTLLMEALDASDDGSGNPEEMAVVEAQWKTLVEKLREAGTLEDCLAICDVSGSMGSLGSHRGWKGPIDPIYPAIALSLVLSQVSREPWKDRFITFSESPEIVKLNPADGFIESVRRMGSANWGMNTDFNAVFLKLILPLAISNKLPKDEMIKRLFVFSDMEFDESTTFVGDLKETWTTEHEKVAKAFAEAGYEVPEIVYWNLNGAEGSKPVQADWEGVVCLSGFSPNMLKTFMEDGGVEALQEEMEKMEVVEVEQADGETVITTKPEKQKMTPEIFLQKALGKPSYATLVVED</sequence>
<dbReference type="PANTHER" id="PTHR31373">
    <property type="entry name" value="OS06G0652100 PROTEIN"/>
    <property type="match status" value="1"/>
</dbReference>
<reference evidence="4 5" key="1">
    <citation type="journal article" date="2011" name="PLoS Pathog.">
        <title>Endophytic Life Strategies Decoded by Genome and Transcriptome Analyses of the Mutualistic Root Symbiont Piriformospora indica.</title>
        <authorList>
            <person name="Zuccaro A."/>
            <person name="Lahrmann U."/>
            <person name="Guldener U."/>
            <person name="Langen G."/>
            <person name="Pfiffi S."/>
            <person name="Biedenkopf D."/>
            <person name="Wong P."/>
            <person name="Samans B."/>
            <person name="Grimm C."/>
            <person name="Basiewicz M."/>
            <person name="Murat C."/>
            <person name="Martin F."/>
            <person name="Kogel K.H."/>
        </authorList>
    </citation>
    <scope>NUCLEOTIDE SEQUENCE [LARGE SCALE GENOMIC DNA]</scope>
    <source>
        <strain evidence="4 5">DSM 11827</strain>
    </source>
</reference>
<accession>G4TKQ8</accession>
<gene>
    <name evidence="4" type="ORF">PIIN_05836</name>
</gene>
<protein>
    <recommendedName>
        <fullName evidence="6">DUF2828 domain-containing protein</fullName>
    </recommendedName>
</protein>
<evidence type="ECO:0000256" key="1">
    <source>
        <dbReference type="SAM" id="MobiDB-lite"/>
    </source>
</evidence>
<feature type="domain" description="DUF2828" evidence="2">
    <location>
        <begin position="96"/>
        <end position="564"/>
    </location>
</feature>
<dbReference type="InterPro" id="IPR058580">
    <property type="entry name" value="DUF2828"/>
</dbReference>
<comment type="caution">
    <text evidence="4">The sequence shown here is derived from an EMBL/GenBank/DDBJ whole genome shotgun (WGS) entry which is preliminary data.</text>
</comment>
<dbReference type="Proteomes" id="UP000007148">
    <property type="component" value="Unassembled WGS sequence"/>
</dbReference>
<dbReference type="Gene3D" id="3.40.50.410">
    <property type="entry name" value="von Willebrand factor, type A domain"/>
    <property type="match status" value="1"/>
</dbReference>
<name>G4TKQ8_SERID</name>
<dbReference type="Pfam" id="PF11443">
    <property type="entry name" value="DUF2828"/>
    <property type="match status" value="1"/>
</dbReference>
<proteinExistence type="predicted"/>
<dbReference type="InterPro" id="IPR011205">
    <property type="entry name" value="UCP015417_vWA"/>
</dbReference>
<dbReference type="eggNOG" id="ENOG502QT1I">
    <property type="taxonomic scope" value="Eukaryota"/>
</dbReference>
<dbReference type="PANTHER" id="PTHR31373:SF27">
    <property type="entry name" value="TROVE DOMAIN-CONTAINING PROTEIN"/>
    <property type="match status" value="1"/>
</dbReference>
<dbReference type="OrthoDB" id="1149618at2759"/>
<dbReference type="InterPro" id="IPR036465">
    <property type="entry name" value="vWFA_dom_sf"/>
</dbReference>
<dbReference type="EMBL" id="CAFZ01000139">
    <property type="protein sequence ID" value="CCA71901.1"/>
    <property type="molecule type" value="Genomic_DNA"/>
</dbReference>
<evidence type="ECO:0008006" key="6">
    <source>
        <dbReference type="Google" id="ProtNLM"/>
    </source>
</evidence>
<evidence type="ECO:0000313" key="4">
    <source>
        <dbReference type="EMBL" id="CCA71901.1"/>
    </source>
</evidence>
<dbReference type="PIRSF" id="PIRSF015417">
    <property type="entry name" value="T31B5_30_vWA"/>
    <property type="match status" value="1"/>
</dbReference>
<feature type="domain" description="DUF7788" evidence="3">
    <location>
        <begin position="566"/>
        <end position="803"/>
    </location>
</feature>
<dbReference type="SUPFAM" id="SSF53300">
    <property type="entry name" value="vWA-like"/>
    <property type="match status" value="1"/>
</dbReference>
<dbReference type="Pfam" id="PF25043">
    <property type="entry name" value="DUF7788"/>
    <property type="match status" value="1"/>
</dbReference>
<dbReference type="OMA" id="HGVSHGY"/>
<evidence type="ECO:0000313" key="5">
    <source>
        <dbReference type="Proteomes" id="UP000007148"/>
    </source>
</evidence>
<feature type="region of interest" description="Disordered" evidence="1">
    <location>
        <begin position="276"/>
        <end position="334"/>
    </location>
</feature>
<dbReference type="HOGENOM" id="CLU_011744_0_0_1"/>
<evidence type="ECO:0000259" key="2">
    <source>
        <dbReference type="Pfam" id="PF11443"/>
    </source>
</evidence>
<organism evidence="4 5">
    <name type="scientific">Serendipita indica (strain DSM 11827)</name>
    <name type="common">Root endophyte fungus</name>
    <name type="synonym">Piriformospora indica</name>
    <dbReference type="NCBI Taxonomy" id="1109443"/>
    <lineage>
        <taxon>Eukaryota</taxon>
        <taxon>Fungi</taxon>
        <taxon>Dikarya</taxon>
        <taxon>Basidiomycota</taxon>
        <taxon>Agaricomycotina</taxon>
        <taxon>Agaricomycetes</taxon>
        <taxon>Sebacinales</taxon>
        <taxon>Serendipitaceae</taxon>
        <taxon>Serendipita</taxon>
    </lineage>
</organism>
<feature type="region of interest" description="Disordered" evidence="1">
    <location>
        <begin position="19"/>
        <end position="47"/>
    </location>
</feature>
<dbReference type="InParanoid" id="G4TKQ8"/>
<dbReference type="InterPro" id="IPR056690">
    <property type="entry name" value="DUF7788"/>
</dbReference>